<dbReference type="Proteomes" id="UP001530315">
    <property type="component" value="Unassembled WGS sequence"/>
</dbReference>
<sequence>METESTSADADAPKLFLHVRFEVPVAAIAGGYKTEEEGGGGEGMDDGDGTTTGGSTESVAITEQYFDATNCKPAVIGLPDGVEPIKPKPGDYSYSGMHDQGPLPPPKEGGQFAQIIGLVRAAKGTSDAYLTELIEREKASSTLTTTHSNQGGNQKRKRP</sequence>
<comment type="caution">
    <text evidence="2">The sequence shown here is derived from an EMBL/GenBank/DDBJ whole genome shotgun (WGS) entry which is preliminary data.</text>
</comment>
<dbReference type="AlphaFoldDB" id="A0ABD3NJ13"/>
<feature type="region of interest" description="Disordered" evidence="1">
    <location>
        <begin position="29"/>
        <end position="57"/>
    </location>
</feature>
<name>A0ABD3NJ13_9STRA</name>
<evidence type="ECO:0000256" key="1">
    <source>
        <dbReference type="SAM" id="MobiDB-lite"/>
    </source>
</evidence>
<feature type="compositionally biased region" description="Polar residues" evidence="1">
    <location>
        <begin position="140"/>
        <end position="153"/>
    </location>
</feature>
<reference evidence="2 3" key="1">
    <citation type="submission" date="2024-10" db="EMBL/GenBank/DDBJ databases">
        <title>Updated reference genomes for cyclostephanoid diatoms.</title>
        <authorList>
            <person name="Roberts W.R."/>
            <person name="Alverson A.J."/>
        </authorList>
    </citation>
    <scope>NUCLEOTIDE SEQUENCE [LARGE SCALE GENOMIC DNA]</scope>
    <source>
        <strain evidence="2 3">AJA276-08</strain>
    </source>
</reference>
<proteinExistence type="predicted"/>
<evidence type="ECO:0000313" key="2">
    <source>
        <dbReference type="EMBL" id="KAL3775012.1"/>
    </source>
</evidence>
<gene>
    <name evidence="2" type="ORF">ACHAW5_003750</name>
</gene>
<feature type="region of interest" description="Disordered" evidence="1">
    <location>
        <begin position="78"/>
        <end position="109"/>
    </location>
</feature>
<organism evidence="2 3">
    <name type="scientific">Stephanodiscus triporus</name>
    <dbReference type="NCBI Taxonomy" id="2934178"/>
    <lineage>
        <taxon>Eukaryota</taxon>
        <taxon>Sar</taxon>
        <taxon>Stramenopiles</taxon>
        <taxon>Ochrophyta</taxon>
        <taxon>Bacillariophyta</taxon>
        <taxon>Coscinodiscophyceae</taxon>
        <taxon>Thalassiosirophycidae</taxon>
        <taxon>Stephanodiscales</taxon>
        <taxon>Stephanodiscaceae</taxon>
        <taxon>Stephanodiscus</taxon>
    </lineage>
</organism>
<keyword evidence="3" id="KW-1185">Reference proteome</keyword>
<dbReference type="EMBL" id="JALLAZ020001437">
    <property type="protein sequence ID" value="KAL3775012.1"/>
    <property type="molecule type" value="Genomic_DNA"/>
</dbReference>
<protein>
    <submittedName>
        <fullName evidence="2">Uncharacterized protein</fullName>
    </submittedName>
</protein>
<feature type="region of interest" description="Disordered" evidence="1">
    <location>
        <begin position="137"/>
        <end position="159"/>
    </location>
</feature>
<feature type="compositionally biased region" description="Acidic residues" evidence="1">
    <location>
        <begin position="37"/>
        <end position="48"/>
    </location>
</feature>
<evidence type="ECO:0000313" key="3">
    <source>
        <dbReference type="Proteomes" id="UP001530315"/>
    </source>
</evidence>
<accession>A0ABD3NJ13</accession>